<comment type="caution">
    <text evidence="1">The sequence shown here is derived from an EMBL/GenBank/DDBJ whole genome shotgun (WGS) entry which is preliminary data.</text>
</comment>
<reference evidence="1 2" key="1">
    <citation type="submission" date="2024-02" db="EMBL/GenBank/DDBJ databases">
        <authorList>
            <person name="Chen Y."/>
            <person name="Shah S."/>
            <person name="Dougan E. K."/>
            <person name="Thang M."/>
            <person name="Chan C."/>
        </authorList>
    </citation>
    <scope>NUCLEOTIDE SEQUENCE [LARGE SCALE GENOMIC DNA]</scope>
</reference>
<sequence>MAAVTACQTFMRFRSPKPNLVLRLHLLRGWTGDWRGATGCGSATARRIQRSVTG</sequence>
<name>A0ABP0L7L1_9DINO</name>
<evidence type="ECO:0000313" key="1">
    <source>
        <dbReference type="EMBL" id="CAK9034791.1"/>
    </source>
</evidence>
<dbReference type="Proteomes" id="UP001642484">
    <property type="component" value="Unassembled WGS sequence"/>
</dbReference>
<organism evidence="1 2">
    <name type="scientific">Durusdinium trenchii</name>
    <dbReference type="NCBI Taxonomy" id="1381693"/>
    <lineage>
        <taxon>Eukaryota</taxon>
        <taxon>Sar</taxon>
        <taxon>Alveolata</taxon>
        <taxon>Dinophyceae</taxon>
        <taxon>Suessiales</taxon>
        <taxon>Symbiodiniaceae</taxon>
        <taxon>Durusdinium</taxon>
    </lineage>
</organism>
<gene>
    <name evidence="1" type="ORF">CCMP2556_LOCUS19650</name>
</gene>
<keyword evidence="2" id="KW-1185">Reference proteome</keyword>
<accession>A0ABP0L7L1</accession>
<proteinExistence type="predicted"/>
<protein>
    <submittedName>
        <fullName evidence="1">Uncharacterized protein</fullName>
    </submittedName>
</protein>
<evidence type="ECO:0000313" key="2">
    <source>
        <dbReference type="Proteomes" id="UP001642484"/>
    </source>
</evidence>
<dbReference type="EMBL" id="CAXAMN010011248">
    <property type="protein sequence ID" value="CAK9034791.1"/>
    <property type="molecule type" value="Genomic_DNA"/>
</dbReference>